<feature type="non-terminal residue" evidence="9">
    <location>
        <position position="221"/>
    </location>
</feature>
<keyword evidence="4 7" id="KW-0812">Transmembrane</keyword>
<comment type="caution">
    <text evidence="9">The sequence shown here is derived from an EMBL/GenBank/DDBJ whole genome shotgun (WGS) entry which is preliminary data.</text>
</comment>
<feature type="transmembrane region" description="Helical" evidence="7">
    <location>
        <begin position="168"/>
        <end position="189"/>
    </location>
</feature>
<dbReference type="InterPro" id="IPR010656">
    <property type="entry name" value="DctM"/>
</dbReference>
<evidence type="ECO:0000256" key="2">
    <source>
        <dbReference type="ARBA" id="ARBA00022475"/>
    </source>
</evidence>
<dbReference type="InterPro" id="IPR004681">
    <property type="entry name" value="TRAP_DctM"/>
</dbReference>
<feature type="domain" description="TRAP C4-dicarboxylate transport system permease DctM subunit" evidence="8">
    <location>
        <begin position="2"/>
        <end position="219"/>
    </location>
</feature>
<dbReference type="GO" id="GO:0022857">
    <property type="term" value="F:transmembrane transporter activity"/>
    <property type="evidence" value="ECO:0007669"/>
    <property type="project" value="TreeGrafter"/>
</dbReference>
<keyword evidence="6 7" id="KW-0472">Membrane</keyword>
<feature type="transmembrane region" description="Helical" evidence="7">
    <location>
        <begin position="125"/>
        <end position="148"/>
    </location>
</feature>
<evidence type="ECO:0000256" key="3">
    <source>
        <dbReference type="ARBA" id="ARBA00022519"/>
    </source>
</evidence>
<evidence type="ECO:0000259" key="8">
    <source>
        <dbReference type="Pfam" id="PF06808"/>
    </source>
</evidence>
<dbReference type="AlphaFoldDB" id="X1CUY5"/>
<sequence length="221" mass="23362">MLVYGMNSFTILAIPLFLLAGALMNTGGISRRIFDFAGCLVGHVRGGLAHVNVLASFIFSGMSGAAAADVAGLGQIEIKAMEDAGYDKDFSCAVTGASATIGPIVPPSIPLVLYGVLACTSVTRLFIGGLVPGILMAITLMIHCSIIARKRKYPKGEQFRLNHLIKSFKRAFLPLLTPVIIIGGIWTGIFTPTEAAGVAALYAGLLGIFIYKEIKLKSLLF</sequence>
<dbReference type="PANTHER" id="PTHR33362">
    <property type="entry name" value="SIALIC ACID TRAP TRANSPORTER PERMEASE PROTEIN SIAT-RELATED"/>
    <property type="match status" value="1"/>
</dbReference>
<organism evidence="9">
    <name type="scientific">marine sediment metagenome</name>
    <dbReference type="NCBI Taxonomy" id="412755"/>
    <lineage>
        <taxon>unclassified sequences</taxon>
        <taxon>metagenomes</taxon>
        <taxon>ecological metagenomes</taxon>
    </lineage>
</organism>
<name>X1CUY5_9ZZZZ</name>
<feature type="transmembrane region" description="Helical" evidence="7">
    <location>
        <begin position="195"/>
        <end position="211"/>
    </location>
</feature>
<proteinExistence type="predicted"/>
<accession>X1CUY5</accession>
<evidence type="ECO:0000256" key="7">
    <source>
        <dbReference type="SAM" id="Phobius"/>
    </source>
</evidence>
<keyword evidence="2" id="KW-1003">Cell membrane</keyword>
<evidence type="ECO:0000313" key="9">
    <source>
        <dbReference type="EMBL" id="GAG99913.1"/>
    </source>
</evidence>
<dbReference type="NCBIfam" id="TIGR00786">
    <property type="entry name" value="dctM"/>
    <property type="match status" value="1"/>
</dbReference>
<keyword evidence="5 7" id="KW-1133">Transmembrane helix</keyword>
<evidence type="ECO:0000256" key="5">
    <source>
        <dbReference type="ARBA" id="ARBA00022989"/>
    </source>
</evidence>
<evidence type="ECO:0000256" key="1">
    <source>
        <dbReference type="ARBA" id="ARBA00004429"/>
    </source>
</evidence>
<dbReference type="PANTHER" id="PTHR33362:SF3">
    <property type="entry name" value="SIALIC ACID TRAP TRANSPORTER PERMEASE PROTEIN SIAT"/>
    <property type="match status" value="1"/>
</dbReference>
<dbReference type="Pfam" id="PF06808">
    <property type="entry name" value="DctM"/>
    <property type="match status" value="1"/>
</dbReference>
<evidence type="ECO:0000256" key="6">
    <source>
        <dbReference type="ARBA" id="ARBA00023136"/>
    </source>
</evidence>
<dbReference type="GO" id="GO:0005886">
    <property type="term" value="C:plasma membrane"/>
    <property type="evidence" value="ECO:0007669"/>
    <property type="project" value="UniProtKB-SubCell"/>
</dbReference>
<gene>
    <name evidence="9" type="ORF">S01H4_39509</name>
</gene>
<comment type="subcellular location">
    <subcellularLocation>
        <location evidence="1">Cell inner membrane</location>
        <topology evidence="1">Multi-pass membrane protein</topology>
    </subcellularLocation>
</comment>
<keyword evidence="3" id="KW-0997">Cell inner membrane</keyword>
<dbReference type="EMBL" id="BART01021408">
    <property type="protein sequence ID" value="GAG99913.1"/>
    <property type="molecule type" value="Genomic_DNA"/>
</dbReference>
<evidence type="ECO:0000256" key="4">
    <source>
        <dbReference type="ARBA" id="ARBA00022692"/>
    </source>
</evidence>
<reference evidence="9" key="1">
    <citation type="journal article" date="2014" name="Front. Microbiol.">
        <title>High frequency of phylogenetically diverse reductive dehalogenase-homologous genes in deep subseafloor sedimentary metagenomes.</title>
        <authorList>
            <person name="Kawai M."/>
            <person name="Futagami T."/>
            <person name="Toyoda A."/>
            <person name="Takaki Y."/>
            <person name="Nishi S."/>
            <person name="Hori S."/>
            <person name="Arai W."/>
            <person name="Tsubouchi T."/>
            <person name="Morono Y."/>
            <person name="Uchiyama I."/>
            <person name="Ito T."/>
            <person name="Fujiyama A."/>
            <person name="Inagaki F."/>
            <person name="Takami H."/>
        </authorList>
    </citation>
    <scope>NUCLEOTIDE SEQUENCE</scope>
    <source>
        <strain evidence="9">Expedition CK06-06</strain>
    </source>
</reference>
<protein>
    <recommendedName>
        <fullName evidence="8">TRAP C4-dicarboxylate transport system permease DctM subunit domain-containing protein</fullName>
    </recommendedName>
</protein>